<dbReference type="EMBL" id="JBBKAK010000001">
    <property type="protein sequence ID" value="MEJ8670890.1"/>
    <property type="molecule type" value="Genomic_DNA"/>
</dbReference>
<evidence type="ECO:0000313" key="2">
    <source>
        <dbReference type="EMBL" id="MEJ8670890.1"/>
    </source>
</evidence>
<keyword evidence="3" id="KW-1185">Reference proteome</keyword>
<gene>
    <name evidence="2" type="ORF">WKI71_28280</name>
</gene>
<evidence type="ECO:0000256" key="1">
    <source>
        <dbReference type="SAM" id="MobiDB-lite"/>
    </source>
</evidence>
<comment type="caution">
    <text evidence="2">The sequence shown here is derived from an EMBL/GenBank/DDBJ whole genome shotgun (WGS) entry which is preliminary data.</text>
</comment>
<protein>
    <submittedName>
        <fullName evidence="2">Uncharacterized protein</fullName>
    </submittedName>
</protein>
<feature type="region of interest" description="Disordered" evidence="1">
    <location>
        <begin position="1"/>
        <end position="60"/>
    </location>
</feature>
<proteinExistence type="predicted"/>
<name>A0ABU8UPQ7_9ACTN</name>
<organism evidence="2 3">
    <name type="scientific">Streptomyces machairae</name>
    <dbReference type="NCBI Taxonomy" id="3134109"/>
    <lineage>
        <taxon>Bacteria</taxon>
        <taxon>Bacillati</taxon>
        <taxon>Actinomycetota</taxon>
        <taxon>Actinomycetes</taxon>
        <taxon>Kitasatosporales</taxon>
        <taxon>Streptomycetaceae</taxon>
        <taxon>Streptomyces</taxon>
    </lineage>
</organism>
<reference evidence="2 3" key="1">
    <citation type="submission" date="2024-03" db="EMBL/GenBank/DDBJ databases">
        <title>Novel Streptomyces species of biotechnological and ecological value are a feature of Machair soil.</title>
        <authorList>
            <person name="Prole J.R."/>
            <person name="Goodfellow M."/>
            <person name="Allenby N."/>
            <person name="Ward A.C."/>
        </authorList>
    </citation>
    <scope>NUCLEOTIDE SEQUENCE [LARGE SCALE GENOMIC DNA]</scope>
    <source>
        <strain evidence="2 3">MS1.AVA.1</strain>
    </source>
</reference>
<feature type="compositionally biased region" description="Polar residues" evidence="1">
    <location>
        <begin position="1"/>
        <end position="15"/>
    </location>
</feature>
<evidence type="ECO:0000313" key="3">
    <source>
        <dbReference type="Proteomes" id="UP001376459"/>
    </source>
</evidence>
<dbReference type="Proteomes" id="UP001376459">
    <property type="component" value="Unassembled WGS sequence"/>
</dbReference>
<accession>A0ABU8UPQ7</accession>
<sequence>MTTDATTFLFSSSPISPDRQRSRGSCGGFAAPRSSEKTSRSSASSASGPLMLHRPQLRQE</sequence>